<sequence>MIIIKTIKKGITTLLKVFIKFLQSQSFYHAKLSQNNTKLLFFSKLALNDCCVKNLREISLLFIHRIKHRGQLLLGFVFFLDFAGGKTVGG</sequence>
<dbReference type="EMBL" id="UGQB01000004">
    <property type="protein sequence ID" value="STZ07908.1"/>
    <property type="molecule type" value="Genomic_DNA"/>
</dbReference>
<proteinExistence type="predicted"/>
<organism evidence="1 2">
    <name type="scientific">Moraxella caprae</name>
    <dbReference type="NCBI Taxonomy" id="90240"/>
    <lineage>
        <taxon>Bacteria</taxon>
        <taxon>Pseudomonadati</taxon>
        <taxon>Pseudomonadota</taxon>
        <taxon>Gammaproteobacteria</taxon>
        <taxon>Moraxellales</taxon>
        <taxon>Moraxellaceae</taxon>
        <taxon>Moraxella</taxon>
    </lineage>
</organism>
<name>A0A378QYS3_9GAMM</name>
<protein>
    <submittedName>
        <fullName evidence="1">Uncharacterized protein</fullName>
    </submittedName>
</protein>
<dbReference type="Proteomes" id="UP000254065">
    <property type="component" value="Unassembled WGS sequence"/>
</dbReference>
<gene>
    <name evidence="1" type="ORF">NCTC12877_00888</name>
</gene>
<reference evidence="1 2" key="1">
    <citation type="submission" date="2018-06" db="EMBL/GenBank/DDBJ databases">
        <authorList>
            <consortium name="Pathogen Informatics"/>
            <person name="Doyle S."/>
        </authorList>
    </citation>
    <scope>NUCLEOTIDE SEQUENCE [LARGE SCALE GENOMIC DNA]</scope>
    <source>
        <strain evidence="1 2">NCTC12877</strain>
    </source>
</reference>
<accession>A0A378QYS3</accession>
<evidence type="ECO:0000313" key="2">
    <source>
        <dbReference type="Proteomes" id="UP000254065"/>
    </source>
</evidence>
<dbReference type="AlphaFoldDB" id="A0A378QYS3"/>
<keyword evidence="2" id="KW-1185">Reference proteome</keyword>
<evidence type="ECO:0000313" key="1">
    <source>
        <dbReference type="EMBL" id="STZ07908.1"/>
    </source>
</evidence>